<accession>A0AAV5FDN9</accession>
<dbReference type="Proteomes" id="UP001054889">
    <property type="component" value="Unassembled WGS sequence"/>
</dbReference>
<reference evidence="1" key="1">
    <citation type="journal article" date="2018" name="DNA Res.">
        <title>Multiple hybrid de novo genome assembly of finger millet, an orphan allotetraploid crop.</title>
        <authorList>
            <person name="Hatakeyama M."/>
            <person name="Aluri S."/>
            <person name="Balachadran M.T."/>
            <person name="Sivarajan S.R."/>
            <person name="Patrignani A."/>
            <person name="Gruter S."/>
            <person name="Poveda L."/>
            <person name="Shimizu-Inatsugi R."/>
            <person name="Baeten J."/>
            <person name="Francoijs K.J."/>
            <person name="Nataraja K.N."/>
            <person name="Reddy Y.A.N."/>
            <person name="Phadnis S."/>
            <person name="Ravikumar R.L."/>
            <person name="Schlapbach R."/>
            <person name="Sreeman S.M."/>
            <person name="Shimizu K.K."/>
        </authorList>
    </citation>
    <scope>NUCLEOTIDE SEQUENCE</scope>
</reference>
<name>A0AAV5FDN9_ELECO</name>
<evidence type="ECO:0000313" key="1">
    <source>
        <dbReference type="EMBL" id="GJN32371.1"/>
    </source>
</evidence>
<dbReference type="PANTHER" id="PTHR33074">
    <property type="entry name" value="EXPRESSED PROTEIN-RELATED"/>
    <property type="match status" value="1"/>
</dbReference>
<comment type="caution">
    <text evidence="1">The sequence shown here is derived from an EMBL/GenBank/DDBJ whole genome shotgun (WGS) entry which is preliminary data.</text>
</comment>
<proteinExistence type="predicted"/>
<gene>
    <name evidence="1" type="primary">gb20877</name>
    <name evidence="1" type="ORF">PR202_gb20877</name>
</gene>
<sequence>MCHIQRKFTIGTPRFRLLPETLSPPALTSDDDDAAAEYPRWVLLESLAYVAKRDNGTTAFSRTSDGKEIQVTVCPRRPPSVSYLCVYSPDAEIPVESKILAMEEDLVLLLITVSCQRDVMKNIDYYVYRAADRAAGGKPSLTLLKRPPAPYISFYAEHTGILHCGNSHHRPQLGSESGISLRPHVQVAESSYIIAALKTVPWEMQNEFEFPQGSFILSLYHSKKDAWTVTI</sequence>
<dbReference type="PANTHER" id="PTHR33074:SF49">
    <property type="entry name" value="OS07G0258000 PROTEIN"/>
    <property type="match status" value="1"/>
</dbReference>
<protein>
    <submittedName>
        <fullName evidence="1">Uncharacterized protein</fullName>
    </submittedName>
</protein>
<evidence type="ECO:0000313" key="2">
    <source>
        <dbReference type="Proteomes" id="UP001054889"/>
    </source>
</evidence>
<dbReference type="AlphaFoldDB" id="A0AAV5FDN9"/>
<keyword evidence="2" id="KW-1185">Reference proteome</keyword>
<reference evidence="1" key="2">
    <citation type="submission" date="2021-12" db="EMBL/GenBank/DDBJ databases">
        <title>Resequencing data analysis of finger millet.</title>
        <authorList>
            <person name="Hatakeyama M."/>
            <person name="Aluri S."/>
            <person name="Balachadran M.T."/>
            <person name="Sivarajan S.R."/>
            <person name="Poveda L."/>
            <person name="Shimizu-Inatsugi R."/>
            <person name="Schlapbach R."/>
            <person name="Sreeman S.M."/>
            <person name="Shimizu K.K."/>
        </authorList>
    </citation>
    <scope>NUCLEOTIDE SEQUENCE</scope>
</reference>
<organism evidence="1 2">
    <name type="scientific">Eleusine coracana subsp. coracana</name>
    <dbReference type="NCBI Taxonomy" id="191504"/>
    <lineage>
        <taxon>Eukaryota</taxon>
        <taxon>Viridiplantae</taxon>
        <taxon>Streptophyta</taxon>
        <taxon>Embryophyta</taxon>
        <taxon>Tracheophyta</taxon>
        <taxon>Spermatophyta</taxon>
        <taxon>Magnoliopsida</taxon>
        <taxon>Liliopsida</taxon>
        <taxon>Poales</taxon>
        <taxon>Poaceae</taxon>
        <taxon>PACMAD clade</taxon>
        <taxon>Chloridoideae</taxon>
        <taxon>Cynodonteae</taxon>
        <taxon>Eleusininae</taxon>
        <taxon>Eleusine</taxon>
    </lineage>
</organism>
<dbReference type="EMBL" id="BQKI01000084">
    <property type="protein sequence ID" value="GJN32371.1"/>
    <property type="molecule type" value="Genomic_DNA"/>
</dbReference>